<dbReference type="GO" id="GO:0003677">
    <property type="term" value="F:DNA binding"/>
    <property type="evidence" value="ECO:0007669"/>
    <property type="project" value="InterPro"/>
</dbReference>
<evidence type="ECO:0000256" key="1">
    <source>
        <dbReference type="ARBA" id="ARBA00023172"/>
    </source>
</evidence>
<dbReference type="SUPFAM" id="SSF56349">
    <property type="entry name" value="DNA breaking-rejoining enzymes"/>
    <property type="match status" value="1"/>
</dbReference>
<dbReference type="Gene3D" id="1.10.443.10">
    <property type="entry name" value="Intergrase catalytic core"/>
    <property type="match status" value="1"/>
</dbReference>
<comment type="caution">
    <text evidence="3">The sequence shown here is derived from an EMBL/GenBank/DDBJ whole genome shotgun (WGS) entry which is preliminary data.</text>
</comment>
<reference evidence="3 4" key="1">
    <citation type="submission" date="2019-08" db="EMBL/GenBank/DDBJ databases">
        <title>Phenotypic and genetic characterization of extended-spectrum b-lactamase-producing hypermucoviscous Klebsiella pneumoniae from Chile.</title>
        <authorList>
            <person name="Morales-Leon F."/>
            <person name="Caro C."/>
            <person name="Opazo-Capurro A."/>
            <person name="Lincopan N."/>
            <person name="Dominguez-Yevenes M."/>
            <person name="Lima C."/>
            <person name="Bello-Toledo H."/>
            <person name="Gonzalez-Rocha G."/>
        </authorList>
    </citation>
    <scope>NUCLEOTIDE SEQUENCE [LARGE SCALE GENOMIC DNA]</scope>
    <source>
        <strain evidence="3 4">UCO-494</strain>
    </source>
</reference>
<dbReference type="InterPro" id="IPR002104">
    <property type="entry name" value="Integrase_catalytic"/>
</dbReference>
<protein>
    <submittedName>
        <fullName evidence="3">Tyrosine-type recombinase/integrase</fullName>
    </submittedName>
</protein>
<gene>
    <name evidence="3" type="ORF">FXN67_30275</name>
</gene>
<dbReference type="AlphaFoldDB" id="A0A5D3J9R0"/>
<dbReference type="GO" id="GO:0015074">
    <property type="term" value="P:DNA integration"/>
    <property type="evidence" value="ECO:0007669"/>
    <property type="project" value="InterPro"/>
</dbReference>
<organism evidence="3 4">
    <name type="scientific">Klebsiella pneumoniae</name>
    <dbReference type="NCBI Taxonomy" id="573"/>
    <lineage>
        <taxon>Bacteria</taxon>
        <taxon>Pseudomonadati</taxon>
        <taxon>Pseudomonadota</taxon>
        <taxon>Gammaproteobacteria</taxon>
        <taxon>Enterobacterales</taxon>
        <taxon>Enterobacteriaceae</taxon>
        <taxon>Klebsiella/Raoultella group</taxon>
        <taxon>Klebsiella</taxon>
        <taxon>Klebsiella pneumoniae complex</taxon>
    </lineage>
</organism>
<evidence type="ECO:0000313" key="3">
    <source>
        <dbReference type="EMBL" id="TYL70210.1"/>
    </source>
</evidence>
<name>A0A5D3J9R0_KLEPN</name>
<evidence type="ECO:0000313" key="4">
    <source>
        <dbReference type="Proteomes" id="UP000322977"/>
    </source>
</evidence>
<dbReference type="EMBL" id="VSSY01000100">
    <property type="protein sequence ID" value="TYL70210.1"/>
    <property type="molecule type" value="Genomic_DNA"/>
</dbReference>
<keyword evidence="1" id="KW-0233">DNA recombination</keyword>
<dbReference type="GO" id="GO:0006310">
    <property type="term" value="P:DNA recombination"/>
    <property type="evidence" value="ECO:0007669"/>
    <property type="project" value="UniProtKB-KW"/>
</dbReference>
<dbReference type="Proteomes" id="UP000322977">
    <property type="component" value="Unassembled WGS sequence"/>
</dbReference>
<dbReference type="Pfam" id="PF00589">
    <property type="entry name" value="Phage_integrase"/>
    <property type="match status" value="1"/>
</dbReference>
<dbReference type="InterPro" id="IPR013762">
    <property type="entry name" value="Integrase-like_cat_sf"/>
</dbReference>
<evidence type="ECO:0000259" key="2">
    <source>
        <dbReference type="Pfam" id="PF00589"/>
    </source>
</evidence>
<proteinExistence type="predicted"/>
<accession>A0A5D3J9R0</accession>
<feature type="domain" description="Tyr recombinase" evidence="2">
    <location>
        <begin position="23"/>
        <end position="113"/>
    </location>
</feature>
<sequence>MLRSLTVRHYRAAAAAADNPHQMASDSRSDFLICAGIRKNSPDGKIHPDGLTKKFVTARKLSGLSCSDNPPTFHEIRSLSGRIYEAAYGKEFAQKLFGHKSEKMTEMYLNKRQKEYVMI</sequence>
<dbReference type="InterPro" id="IPR011010">
    <property type="entry name" value="DNA_brk_join_enz"/>
</dbReference>